<dbReference type="AlphaFoldDB" id="A0AAN1WFD1"/>
<sequence length="276" mass="30920">MKNTAAILALSLCSMGAFADEQALQKVIDSDHRTPAYVERDQYRNPLKTLSLFDIQPQHTVMEVWPSGGWYTEILAPYLKKEGKLIAAHYDTSDTQANYRPGSRQRFDKKMAASGKHYGKVDTQSLMIDEKSKKVVKSPAAKNSVDRIVTFRSTHGWFARGITDVMMAEFFSLLKPGGKLGLVQHQAANNQDWSSTNIGYVGRQAVIDAALKAGFTLEAEGYFNNNPKDTRHYDNGVWQLPPTLRGSDSDAEKAVYNDIGESHRMTLVFIKPRNRS</sequence>
<evidence type="ECO:0000313" key="2">
    <source>
        <dbReference type="EMBL" id="BCD96579.1"/>
    </source>
</evidence>
<evidence type="ECO:0008006" key="4">
    <source>
        <dbReference type="Google" id="ProtNLM"/>
    </source>
</evidence>
<dbReference type="SUPFAM" id="SSF53335">
    <property type="entry name" value="S-adenosyl-L-methionine-dependent methyltransferases"/>
    <property type="match status" value="1"/>
</dbReference>
<dbReference type="PIRSF" id="PIRSF031679">
    <property type="entry name" value="Mtase_Alr7345_prd"/>
    <property type="match status" value="1"/>
</dbReference>
<keyword evidence="1" id="KW-0732">Signal</keyword>
<organism evidence="2 3">
    <name type="scientific">Marinagarivorans cellulosilyticus</name>
    <dbReference type="NCBI Taxonomy" id="2721545"/>
    <lineage>
        <taxon>Bacteria</taxon>
        <taxon>Pseudomonadati</taxon>
        <taxon>Pseudomonadota</taxon>
        <taxon>Gammaproteobacteria</taxon>
        <taxon>Cellvibrionales</taxon>
        <taxon>Cellvibrionaceae</taxon>
        <taxon>Marinagarivorans</taxon>
    </lineage>
</organism>
<proteinExistence type="predicted"/>
<dbReference type="Proteomes" id="UP001320119">
    <property type="component" value="Chromosome"/>
</dbReference>
<dbReference type="InterPro" id="IPR029063">
    <property type="entry name" value="SAM-dependent_MTases_sf"/>
</dbReference>
<evidence type="ECO:0000256" key="1">
    <source>
        <dbReference type="SAM" id="SignalP"/>
    </source>
</evidence>
<dbReference type="EMBL" id="AP023086">
    <property type="protein sequence ID" value="BCD96579.1"/>
    <property type="molecule type" value="Genomic_DNA"/>
</dbReference>
<feature type="chain" id="PRO_5043055086" description="Methyltransferase" evidence="1">
    <location>
        <begin position="20"/>
        <end position="276"/>
    </location>
</feature>
<evidence type="ECO:0000313" key="3">
    <source>
        <dbReference type="Proteomes" id="UP001320119"/>
    </source>
</evidence>
<keyword evidence="3" id="KW-1185">Reference proteome</keyword>
<name>A0AAN1WFD1_9GAMM</name>
<dbReference type="Gene3D" id="3.40.50.150">
    <property type="entry name" value="Vaccinia Virus protein VP39"/>
    <property type="match status" value="1"/>
</dbReference>
<dbReference type="InterPro" id="IPR016980">
    <property type="entry name" value="S-AdoMet-dep_MeTrfase_Alr7345"/>
</dbReference>
<reference evidence="2 3" key="1">
    <citation type="journal article" date="2022" name="IScience">
        <title>An ultrasensitive nanofiber-based assay for enzymatic hydrolysis and deep-sea microbial degradation of cellulose.</title>
        <authorList>
            <person name="Tsudome M."/>
            <person name="Tachioka M."/>
            <person name="Miyazaki M."/>
            <person name="Uchimura K."/>
            <person name="Tsuda M."/>
            <person name="Takaki Y."/>
            <person name="Deguchi S."/>
        </authorList>
    </citation>
    <scope>NUCLEOTIDE SEQUENCE [LARGE SCALE GENOMIC DNA]</scope>
    <source>
        <strain evidence="2 3">GE09</strain>
    </source>
</reference>
<dbReference type="RefSeq" id="WP_236986075.1">
    <property type="nucleotide sequence ID" value="NZ_AP023086.1"/>
</dbReference>
<protein>
    <recommendedName>
        <fullName evidence="4">Methyltransferase</fullName>
    </recommendedName>
</protein>
<feature type="signal peptide" evidence="1">
    <location>
        <begin position="1"/>
        <end position="19"/>
    </location>
</feature>
<gene>
    <name evidence="2" type="ORF">MARGE09_P0779</name>
</gene>
<accession>A0AAN1WFD1</accession>
<dbReference type="KEGG" id="marq:MARGE09_P0779"/>